<dbReference type="AlphaFoldDB" id="A0A1I7W7E3"/>
<proteinExistence type="predicted"/>
<dbReference type="WBParaSite" id="Hba_00550">
    <property type="protein sequence ID" value="Hba_00550"/>
    <property type="gene ID" value="Hba_00550"/>
</dbReference>
<sequence length="143" mass="16107">MRPPRLLYLLLIPLLSAFPQQPSADIFRGLFPIQPPHCSKTPIVIAQASTNANTAVSRGMQMQFYIGLHTTVCFRLDEGLSIDSGKELKNASSWLHTIRLDKLEHHHPVTSCYRTFFPNQAPIGCTAGNNPKLCCDIKFRPYR</sequence>
<feature type="chain" id="PRO_5009310477" evidence="1">
    <location>
        <begin position="25"/>
        <end position="143"/>
    </location>
</feature>
<keyword evidence="1" id="KW-0732">Signal</keyword>
<name>A0A1I7W7E3_HETBA</name>
<dbReference type="Pfam" id="PF14884">
    <property type="entry name" value="EFF-AFF"/>
    <property type="match status" value="1"/>
</dbReference>
<keyword evidence="2" id="KW-1185">Reference proteome</keyword>
<evidence type="ECO:0000256" key="1">
    <source>
        <dbReference type="SAM" id="SignalP"/>
    </source>
</evidence>
<dbReference type="PANTHER" id="PTHR37415:SF2">
    <property type="entry name" value="EFF-1A-RELATED"/>
    <property type="match status" value="1"/>
</dbReference>
<dbReference type="GO" id="GO:0044291">
    <property type="term" value="C:cell-cell contact zone"/>
    <property type="evidence" value="ECO:0007669"/>
    <property type="project" value="TreeGrafter"/>
</dbReference>
<organism evidence="2 3">
    <name type="scientific">Heterorhabditis bacteriophora</name>
    <name type="common">Entomopathogenic nematode worm</name>
    <dbReference type="NCBI Taxonomy" id="37862"/>
    <lineage>
        <taxon>Eukaryota</taxon>
        <taxon>Metazoa</taxon>
        <taxon>Ecdysozoa</taxon>
        <taxon>Nematoda</taxon>
        <taxon>Chromadorea</taxon>
        <taxon>Rhabditida</taxon>
        <taxon>Rhabditina</taxon>
        <taxon>Rhabditomorpha</taxon>
        <taxon>Strongyloidea</taxon>
        <taxon>Heterorhabditidae</taxon>
        <taxon>Heterorhabditis</taxon>
    </lineage>
</organism>
<dbReference type="GO" id="GO:0000768">
    <property type="term" value="P:syncytium formation by plasma membrane fusion"/>
    <property type="evidence" value="ECO:0007669"/>
    <property type="project" value="TreeGrafter"/>
</dbReference>
<feature type="signal peptide" evidence="1">
    <location>
        <begin position="1"/>
        <end position="24"/>
    </location>
</feature>
<evidence type="ECO:0000313" key="2">
    <source>
        <dbReference type="Proteomes" id="UP000095283"/>
    </source>
</evidence>
<evidence type="ECO:0000313" key="3">
    <source>
        <dbReference type="WBParaSite" id="Hba_00550"/>
    </source>
</evidence>
<accession>A0A1I7W7E3</accession>
<dbReference type="Gene3D" id="2.60.98.60">
    <property type="entry name" value="Cell-cell fusogen EFF/AFF, domain 1"/>
    <property type="match status" value="1"/>
</dbReference>
<dbReference type="Proteomes" id="UP000095283">
    <property type="component" value="Unplaced"/>
</dbReference>
<protein>
    <submittedName>
        <fullName evidence="3">Uncharacterized protein</fullName>
    </submittedName>
</protein>
<reference evidence="3" key="1">
    <citation type="submission" date="2016-11" db="UniProtKB">
        <authorList>
            <consortium name="WormBaseParasite"/>
        </authorList>
    </citation>
    <scope>IDENTIFICATION</scope>
</reference>
<dbReference type="InterPro" id="IPR029213">
    <property type="entry name" value="Fusogen_EFF/AFF"/>
</dbReference>
<dbReference type="PANTHER" id="PTHR37415">
    <property type="entry name" value="EFF-1A"/>
    <property type="match status" value="1"/>
</dbReference>